<evidence type="ECO:0000313" key="7">
    <source>
        <dbReference type="Proteomes" id="UP001153737"/>
    </source>
</evidence>
<dbReference type="GO" id="GO:0004332">
    <property type="term" value="F:fructose-bisphosphate aldolase activity"/>
    <property type="evidence" value="ECO:0007669"/>
    <property type="project" value="UniProtKB-EC"/>
</dbReference>
<evidence type="ECO:0000256" key="4">
    <source>
        <dbReference type="ARBA" id="ARBA00023152"/>
    </source>
</evidence>
<accession>A0A9N9SAG3</accession>
<keyword evidence="7" id="KW-1185">Reference proteome</keyword>
<dbReference type="InterPro" id="IPR013785">
    <property type="entry name" value="Aldolase_TIM"/>
</dbReference>
<dbReference type="Proteomes" id="UP001153737">
    <property type="component" value="Chromosome 1"/>
</dbReference>
<evidence type="ECO:0000256" key="5">
    <source>
        <dbReference type="ARBA" id="ARBA00023239"/>
    </source>
</evidence>
<organism evidence="6 7">
    <name type="scientific">Phaedon cochleariae</name>
    <name type="common">Mustard beetle</name>
    <dbReference type="NCBI Taxonomy" id="80249"/>
    <lineage>
        <taxon>Eukaryota</taxon>
        <taxon>Metazoa</taxon>
        <taxon>Ecdysozoa</taxon>
        <taxon>Arthropoda</taxon>
        <taxon>Hexapoda</taxon>
        <taxon>Insecta</taxon>
        <taxon>Pterygota</taxon>
        <taxon>Neoptera</taxon>
        <taxon>Endopterygota</taxon>
        <taxon>Coleoptera</taxon>
        <taxon>Polyphaga</taxon>
        <taxon>Cucujiformia</taxon>
        <taxon>Chrysomeloidea</taxon>
        <taxon>Chrysomelidae</taxon>
        <taxon>Chrysomelinae</taxon>
        <taxon>Chrysomelini</taxon>
        <taxon>Phaedon</taxon>
    </lineage>
</organism>
<dbReference type="EC" id="4.1.2.13" evidence="3"/>
<name>A0A9N9SAG3_PHACE</name>
<evidence type="ECO:0000256" key="2">
    <source>
        <dbReference type="ARBA" id="ARBA00010387"/>
    </source>
</evidence>
<reference evidence="6" key="1">
    <citation type="submission" date="2022-01" db="EMBL/GenBank/DDBJ databases">
        <authorList>
            <person name="King R."/>
        </authorList>
    </citation>
    <scope>NUCLEOTIDE SEQUENCE</scope>
</reference>
<comment type="similarity">
    <text evidence="2">Belongs to the class I fructose-bisphosphate aldolase family.</text>
</comment>
<dbReference type="AlphaFoldDB" id="A0A9N9SAG3"/>
<evidence type="ECO:0000256" key="1">
    <source>
        <dbReference type="ARBA" id="ARBA00004714"/>
    </source>
</evidence>
<evidence type="ECO:0000313" key="6">
    <source>
        <dbReference type="EMBL" id="CAG9812965.1"/>
    </source>
</evidence>
<dbReference type="PANTHER" id="PTHR11627">
    <property type="entry name" value="FRUCTOSE-BISPHOSPHATE ALDOLASE"/>
    <property type="match status" value="1"/>
</dbReference>
<evidence type="ECO:0000256" key="3">
    <source>
        <dbReference type="ARBA" id="ARBA00013068"/>
    </source>
</evidence>
<keyword evidence="4" id="KW-0324">Glycolysis</keyword>
<sequence>MRRVSYNKNNLIFIWPQEEDLSEVDSNCIIKKVANPQALADHNVYLKGTLLKPNIVTAGQSATVKAGPAEVALATVTALQRTVPVAVPSITFLSGGQSEEEEATVNLDAINNCRFEVKEPQDFKWSVESIKT</sequence>
<dbReference type="Pfam" id="PF00274">
    <property type="entry name" value="Glycolytic"/>
    <property type="match status" value="1"/>
</dbReference>
<comment type="pathway">
    <text evidence="1">Carbohydrate degradation; glycolysis; D-glyceraldehyde 3-phosphate and glycerone phosphate from D-glucose: step 4/4.</text>
</comment>
<dbReference type="GO" id="GO:0006096">
    <property type="term" value="P:glycolytic process"/>
    <property type="evidence" value="ECO:0007669"/>
    <property type="project" value="UniProtKB-KW"/>
</dbReference>
<reference evidence="6" key="2">
    <citation type="submission" date="2022-10" db="EMBL/GenBank/DDBJ databases">
        <authorList>
            <consortium name="ENA_rothamsted_submissions"/>
            <consortium name="culmorum"/>
            <person name="King R."/>
        </authorList>
    </citation>
    <scope>NUCLEOTIDE SEQUENCE</scope>
</reference>
<dbReference type="OrthoDB" id="36455at2759"/>
<dbReference type="Gene3D" id="3.20.20.70">
    <property type="entry name" value="Aldolase class I"/>
    <property type="match status" value="1"/>
</dbReference>
<gene>
    <name evidence="6" type="ORF">PHAECO_LOCUS271</name>
</gene>
<proteinExistence type="inferred from homology"/>
<keyword evidence="5" id="KW-0456">Lyase</keyword>
<dbReference type="EMBL" id="OU896707">
    <property type="protein sequence ID" value="CAG9812965.1"/>
    <property type="molecule type" value="Genomic_DNA"/>
</dbReference>
<protein>
    <recommendedName>
        <fullName evidence="3">fructose-bisphosphate aldolase</fullName>
        <ecNumber evidence="3">4.1.2.13</ecNumber>
    </recommendedName>
</protein>
<dbReference type="InterPro" id="IPR000741">
    <property type="entry name" value="FBA_I"/>
</dbReference>
<dbReference type="SUPFAM" id="SSF51569">
    <property type="entry name" value="Aldolase"/>
    <property type="match status" value="1"/>
</dbReference>